<protein>
    <recommendedName>
        <fullName evidence="8">Floral homeotic protein AGAMOUS</fullName>
    </recommendedName>
</protein>
<keyword evidence="4" id="KW-0010">Activator</keyword>
<evidence type="ECO:0000256" key="5">
    <source>
        <dbReference type="ARBA" id="ARBA00023163"/>
    </source>
</evidence>
<keyword evidence="3" id="KW-0238">DNA-binding</keyword>
<evidence type="ECO:0000256" key="8">
    <source>
        <dbReference type="ARBA" id="ARBA00070139"/>
    </source>
</evidence>
<dbReference type="GO" id="GO:0046983">
    <property type="term" value="F:protein dimerization activity"/>
    <property type="evidence" value="ECO:0007669"/>
    <property type="project" value="InterPro"/>
</dbReference>
<dbReference type="PANTHER" id="PTHR48019">
    <property type="entry name" value="SERUM RESPONSE FACTOR HOMOLOG"/>
    <property type="match status" value="1"/>
</dbReference>
<feature type="coiled-coil region" evidence="9">
    <location>
        <begin position="87"/>
        <end position="177"/>
    </location>
</feature>
<dbReference type="PROSITE" id="PS00350">
    <property type="entry name" value="MADS_BOX_1"/>
    <property type="match status" value="1"/>
</dbReference>
<keyword evidence="6" id="KW-0539">Nucleus</keyword>
<dbReference type="InterPro" id="IPR050142">
    <property type="entry name" value="MADS-box/MEF2_TF"/>
</dbReference>
<name>A0A4S4D3K8_CAMSN</name>
<feature type="domain" description="K-box" evidence="11">
    <location>
        <begin position="87"/>
        <end position="177"/>
    </location>
</feature>
<dbReference type="GO" id="GO:0005634">
    <property type="term" value="C:nucleus"/>
    <property type="evidence" value="ECO:0007669"/>
    <property type="project" value="UniProtKB-SubCell"/>
</dbReference>
<dbReference type="Gene3D" id="3.40.1810.10">
    <property type="entry name" value="Transcription factor, MADS-box"/>
    <property type="match status" value="1"/>
</dbReference>
<dbReference type="GO" id="GO:0048608">
    <property type="term" value="P:reproductive structure development"/>
    <property type="evidence" value="ECO:0007669"/>
    <property type="project" value="UniProtKB-ARBA"/>
</dbReference>
<dbReference type="InterPro" id="IPR002100">
    <property type="entry name" value="TF_MADSbox"/>
</dbReference>
<dbReference type="CDD" id="cd00265">
    <property type="entry name" value="MADS_MEF2_like"/>
    <property type="match status" value="1"/>
</dbReference>
<dbReference type="InterPro" id="IPR033896">
    <property type="entry name" value="MEF2-like_N"/>
</dbReference>
<evidence type="ECO:0000313" key="12">
    <source>
        <dbReference type="EMBL" id="THF95775.1"/>
    </source>
</evidence>
<comment type="function">
    <text evidence="7">Probable transcription factor involved in regulating genes that determines stamen and carpel development in wild-type flowers.</text>
</comment>
<dbReference type="AlphaFoldDB" id="A0A4S4D3K8"/>
<comment type="subcellular location">
    <subcellularLocation>
        <location evidence="1">Nucleus</location>
    </subcellularLocation>
</comment>
<dbReference type="SMR" id="A0A4S4D3K8"/>
<reference evidence="12 13" key="1">
    <citation type="journal article" date="2018" name="Proc. Natl. Acad. Sci. U.S.A.">
        <title>Draft genome sequence of Camellia sinensis var. sinensis provides insights into the evolution of the tea genome and tea quality.</title>
        <authorList>
            <person name="Wei C."/>
            <person name="Yang H."/>
            <person name="Wang S."/>
            <person name="Zhao J."/>
            <person name="Liu C."/>
            <person name="Gao L."/>
            <person name="Xia E."/>
            <person name="Lu Y."/>
            <person name="Tai Y."/>
            <person name="She G."/>
            <person name="Sun J."/>
            <person name="Cao H."/>
            <person name="Tong W."/>
            <person name="Gao Q."/>
            <person name="Li Y."/>
            <person name="Deng W."/>
            <person name="Jiang X."/>
            <person name="Wang W."/>
            <person name="Chen Q."/>
            <person name="Zhang S."/>
            <person name="Li H."/>
            <person name="Wu J."/>
            <person name="Wang P."/>
            <person name="Li P."/>
            <person name="Shi C."/>
            <person name="Zheng F."/>
            <person name="Jian J."/>
            <person name="Huang B."/>
            <person name="Shan D."/>
            <person name="Shi M."/>
            <person name="Fang C."/>
            <person name="Yue Y."/>
            <person name="Li F."/>
            <person name="Li D."/>
            <person name="Wei S."/>
            <person name="Han B."/>
            <person name="Jiang C."/>
            <person name="Yin Y."/>
            <person name="Xia T."/>
            <person name="Zhang Z."/>
            <person name="Bennetzen J.L."/>
            <person name="Zhao S."/>
            <person name="Wan X."/>
        </authorList>
    </citation>
    <scope>NUCLEOTIDE SEQUENCE [LARGE SCALE GENOMIC DNA]</scope>
    <source>
        <strain evidence="13">cv. Shuchazao</strain>
        <tissue evidence="12">Leaf</tissue>
    </source>
</reference>
<dbReference type="Proteomes" id="UP000306102">
    <property type="component" value="Unassembled WGS sequence"/>
</dbReference>
<proteinExistence type="predicted"/>
<accession>A0A4S4D3K8</accession>
<feature type="domain" description="MADS-box" evidence="10">
    <location>
        <begin position="1"/>
        <end position="61"/>
    </location>
</feature>
<organism evidence="12 13">
    <name type="scientific">Camellia sinensis var. sinensis</name>
    <name type="common">China tea</name>
    <dbReference type="NCBI Taxonomy" id="542762"/>
    <lineage>
        <taxon>Eukaryota</taxon>
        <taxon>Viridiplantae</taxon>
        <taxon>Streptophyta</taxon>
        <taxon>Embryophyta</taxon>
        <taxon>Tracheophyta</taxon>
        <taxon>Spermatophyta</taxon>
        <taxon>Magnoliopsida</taxon>
        <taxon>eudicotyledons</taxon>
        <taxon>Gunneridae</taxon>
        <taxon>Pentapetalae</taxon>
        <taxon>asterids</taxon>
        <taxon>Ericales</taxon>
        <taxon>Theaceae</taxon>
        <taxon>Camellia</taxon>
    </lineage>
</organism>
<dbReference type="GO" id="GO:0009791">
    <property type="term" value="P:post-embryonic development"/>
    <property type="evidence" value="ECO:0007669"/>
    <property type="project" value="UniProtKB-ARBA"/>
</dbReference>
<evidence type="ECO:0000259" key="10">
    <source>
        <dbReference type="PROSITE" id="PS50066"/>
    </source>
</evidence>
<dbReference type="SMART" id="SM00432">
    <property type="entry name" value="MADS"/>
    <property type="match status" value="1"/>
</dbReference>
<dbReference type="Pfam" id="PF01486">
    <property type="entry name" value="K-box"/>
    <property type="match status" value="1"/>
</dbReference>
<dbReference type="PRINTS" id="PR00404">
    <property type="entry name" value="MADSDOMAIN"/>
</dbReference>
<keyword evidence="13" id="KW-1185">Reference proteome</keyword>
<gene>
    <name evidence="12" type="ORF">TEA_023925</name>
</gene>
<evidence type="ECO:0000256" key="7">
    <source>
        <dbReference type="ARBA" id="ARBA00053580"/>
    </source>
</evidence>
<keyword evidence="2" id="KW-0805">Transcription regulation</keyword>
<evidence type="ECO:0000256" key="1">
    <source>
        <dbReference type="ARBA" id="ARBA00004123"/>
    </source>
</evidence>
<evidence type="ECO:0000259" key="11">
    <source>
        <dbReference type="PROSITE" id="PS51297"/>
    </source>
</evidence>
<evidence type="ECO:0000256" key="6">
    <source>
        <dbReference type="ARBA" id="ARBA00023242"/>
    </source>
</evidence>
<comment type="caution">
    <text evidence="12">The sequence shown here is derived from an EMBL/GenBank/DDBJ whole genome shotgun (WGS) entry which is preliminary data.</text>
</comment>
<dbReference type="EMBL" id="SDRB02013167">
    <property type="protein sequence ID" value="THF95775.1"/>
    <property type="molecule type" value="Genomic_DNA"/>
</dbReference>
<dbReference type="GO" id="GO:0000977">
    <property type="term" value="F:RNA polymerase II transcription regulatory region sequence-specific DNA binding"/>
    <property type="evidence" value="ECO:0007669"/>
    <property type="project" value="InterPro"/>
</dbReference>
<dbReference type="PROSITE" id="PS51297">
    <property type="entry name" value="K_BOX"/>
    <property type="match status" value="1"/>
</dbReference>
<keyword evidence="5" id="KW-0804">Transcription</keyword>
<evidence type="ECO:0000256" key="3">
    <source>
        <dbReference type="ARBA" id="ARBA00023125"/>
    </source>
</evidence>
<dbReference type="InterPro" id="IPR036879">
    <property type="entry name" value="TF_MADSbox_sf"/>
</dbReference>
<dbReference type="FunFam" id="3.40.1810.10:FF:000009">
    <property type="entry name" value="agamous-like MADS-box protein AGL11"/>
    <property type="match status" value="1"/>
</dbReference>
<evidence type="ECO:0000256" key="2">
    <source>
        <dbReference type="ARBA" id="ARBA00023015"/>
    </source>
</evidence>
<dbReference type="GO" id="GO:0003700">
    <property type="term" value="F:DNA-binding transcription factor activity"/>
    <property type="evidence" value="ECO:0007669"/>
    <property type="project" value="InterPro"/>
</dbReference>
<evidence type="ECO:0000256" key="9">
    <source>
        <dbReference type="SAM" id="Coils"/>
    </source>
</evidence>
<dbReference type="InterPro" id="IPR002487">
    <property type="entry name" value="TF_Kbox"/>
</dbReference>
<dbReference type="STRING" id="542762.A0A4S4D3K8"/>
<dbReference type="Pfam" id="PF00319">
    <property type="entry name" value="SRF-TF"/>
    <property type="match status" value="1"/>
</dbReference>
<dbReference type="GO" id="GO:0045944">
    <property type="term" value="P:positive regulation of transcription by RNA polymerase II"/>
    <property type="evidence" value="ECO:0007669"/>
    <property type="project" value="InterPro"/>
</dbReference>
<evidence type="ECO:0000256" key="4">
    <source>
        <dbReference type="ARBA" id="ARBA00023159"/>
    </source>
</evidence>
<sequence>MGRGKIEIKRIENNTNRQVTFCKRRNGLLKKAYELSVLCEAEVALIVFSSRGRVYEYANNNIKSTIERYKKAVADNSNPCPTPEINAQFYQQESKKLRQQIQMIQNTNRSLMGEGLDCLNMKELKQLENRLERGITRIRSKKHEMILAETENLQKREMELENENAFLRAKIAETERIQEQNMVPGEEYNAIQAYFARNDLVLQLNIMDAEHPPPPPAAAYQRFDKKSLHLG</sequence>
<dbReference type="SUPFAM" id="SSF55455">
    <property type="entry name" value="SRF-like"/>
    <property type="match status" value="1"/>
</dbReference>
<dbReference type="PROSITE" id="PS50066">
    <property type="entry name" value="MADS_BOX_2"/>
    <property type="match status" value="1"/>
</dbReference>
<evidence type="ECO:0000313" key="13">
    <source>
        <dbReference type="Proteomes" id="UP000306102"/>
    </source>
</evidence>
<keyword evidence="9" id="KW-0175">Coiled coil</keyword>